<reference evidence="2 3" key="1">
    <citation type="submission" date="2024-06" db="EMBL/GenBank/DDBJ databases">
        <title>Genomic Encyclopedia of Type Strains, Phase IV (KMG-IV): sequencing the most valuable type-strain genomes for metagenomic binning, comparative biology and taxonomic classification.</title>
        <authorList>
            <person name="Goeker M."/>
        </authorList>
    </citation>
    <scope>NUCLEOTIDE SEQUENCE [LARGE SCALE GENOMIC DNA]</scope>
    <source>
        <strain evidence="2 3">DSM 29780</strain>
    </source>
</reference>
<gene>
    <name evidence="2" type="ORF">ABID16_003286</name>
</gene>
<dbReference type="InterPro" id="IPR050194">
    <property type="entry name" value="Glycosyltransferase_grp1"/>
</dbReference>
<keyword evidence="3" id="KW-1185">Reference proteome</keyword>
<dbReference type="InterPro" id="IPR028098">
    <property type="entry name" value="Glyco_trans_4-like_N"/>
</dbReference>
<dbReference type="Pfam" id="PF13692">
    <property type="entry name" value="Glyco_trans_1_4"/>
    <property type="match status" value="1"/>
</dbReference>
<dbReference type="PANTHER" id="PTHR45947:SF3">
    <property type="entry name" value="SULFOQUINOVOSYL TRANSFERASE SQD2"/>
    <property type="match status" value="1"/>
</dbReference>
<name>A0ABV2J2U2_9HYPH</name>
<dbReference type="Proteomes" id="UP001549047">
    <property type="component" value="Unassembled WGS sequence"/>
</dbReference>
<organism evidence="2 3">
    <name type="scientific">Rhizobium aquaticum</name>
    <dbReference type="NCBI Taxonomy" id="1549636"/>
    <lineage>
        <taxon>Bacteria</taxon>
        <taxon>Pseudomonadati</taxon>
        <taxon>Pseudomonadota</taxon>
        <taxon>Alphaproteobacteria</taxon>
        <taxon>Hyphomicrobiales</taxon>
        <taxon>Rhizobiaceae</taxon>
        <taxon>Rhizobium/Agrobacterium group</taxon>
        <taxon>Rhizobium</taxon>
    </lineage>
</organism>
<proteinExistence type="predicted"/>
<comment type="caution">
    <text evidence="2">The sequence shown here is derived from an EMBL/GenBank/DDBJ whole genome shotgun (WGS) entry which is preliminary data.</text>
</comment>
<dbReference type="Gene3D" id="3.40.50.2000">
    <property type="entry name" value="Glycogen Phosphorylase B"/>
    <property type="match status" value="2"/>
</dbReference>
<dbReference type="EMBL" id="JBEPMB010000005">
    <property type="protein sequence ID" value="MET3614943.1"/>
    <property type="molecule type" value="Genomic_DNA"/>
</dbReference>
<dbReference type="SUPFAM" id="SSF53756">
    <property type="entry name" value="UDP-Glycosyltransferase/glycogen phosphorylase"/>
    <property type="match status" value="1"/>
</dbReference>
<evidence type="ECO:0000259" key="1">
    <source>
        <dbReference type="Pfam" id="PF13439"/>
    </source>
</evidence>
<accession>A0ABV2J2U2</accession>
<dbReference type="RefSeq" id="WP_354557430.1">
    <property type="nucleotide sequence ID" value="NZ_JBEPMB010000005.1"/>
</dbReference>
<protein>
    <submittedName>
        <fullName evidence="2">Glycosyltransferase involved in cell wall biosynthesis</fullName>
    </submittedName>
</protein>
<feature type="domain" description="Glycosyltransferase subfamily 4-like N-terminal" evidence="1">
    <location>
        <begin position="19"/>
        <end position="180"/>
    </location>
</feature>
<dbReference type="PANTHER" id="PTHR45947">
    <property type="entry name" value="SULFOQUINOVOSYL TRANSFERASE SQD2"/>
    <property type="match status" value="1"/>
</dbReference>
<sequence length="385" mass="43103">MKVSRQVLFCLPSISRAGGGVAESARLQALALASGPDIDVSVMAFNDEHFNLDIGGWQNIRVRSFRTYGPKSYSFSPCLLLALLRERPDVVHVHGVWQFHCLAVYIWSLLTGGIYVVTPHGMLETWIRARSPRLKALVSSLYQNRFLRRAAAFQVLTDREVNDVADFAHGQPVEIIPNYVAPFSRDNTPPIWWRREYEGKDVYLFLGRIHEKKGCLELCQAWGDICGRRSVFRDRSLLVYCGWNDGLTGFEDAVSALNAQFGNAVFAGPQYGAEKQRSLSRATFFVLPSKSEGLPMSILEAWSARIPVVMTEECNLPIGFDRKAAIRTGSDRQSIGSSLEDACALTEGDRKTLAENGYLLLQERFSQGGVREALVRLYDQARQTS</sequence>
<evidence type="ECO:0000313" key="2">
    <source>
        <dbReference type="EMBL" id="MET3614943.1"/>
    </source>
</evidence>
<evidence type="ECO:0000313" key="3">
    <source>
        <dbReference type="Proteomes" id="UP001549047"/>
    </source>
</evidence>
<dbReference type="Pfam" id="PF13439">
    <property type="entry name" value="Glyco_transf_4"/>
    <property type="match status" value="1"/>
</dbReference>